<comment type="subcellular location">
    <subcellularLocation>
        <location evidence="1">Peroxisome</location>
    </subcellularLocation>
</comment>
<dbReference type="InterPro" id="IPR051053">
    <property type="entry name" value="ECH/Chromodomain_protein"/>
</dbReference>
<evidence type="ECO:0000313" key="8">
    <source>
        <dbReference type="EMBL" id="RAR04870.1"/>
    </source>
</evidence>
<comment type="pathway">
    <text evidence="2">Mycotoxin biosynthesis.</text>
</comment>
<gene>
    <name evidence="8" type="ORF">DDE83_007645</name>
</gene>
<keyword evidence="7 8" id="KW-0413">Isomerase</keyword>
<sequence>MASSSSSNDVIQTTYAGKTATITLNAPRKLNALGAEDYYQLGCAMNQVAARDDIYITILTGVGRFFSAGADVSFGSKKDESSVDEQQTYLKSFVANNLFQTNGSIHPSIHPSSTLTTPTQITHAFYTHPKILITALNGPVVGLSAALISFSDFIYSAPHTFLLTPFSSLGLVTEGNASIGFVRRLGLSKANEALIMSKRISNAELLATGFVNKTFDAGNEREEGFSLRFLGLVEDEVRERLGEHLNAESLVQIKALIGKRDREALDRQGVQEVMGGLKRFMAGVPQEEFRKIAAGEKKHKL</sequence>
<dbReference type="CDD" id="cd06558">
    <property type="entry name" value="crotonase-like"/>
    <property type="match status" value="1"/>
</dbReference>
<keyword evidence="9" id="KW-1185">Reference proteome</keyword>
<evidence type="ECO:0000256" key="1">
    <source>
        <dbReference type="ARBA" id="ARBA00004275"/>
    </source>
</evidence>
<dbReference type="PANTHER" id="PTHR43684">
    <property type="match status" value="1"/>
</dbReference>
<reference evidence="9" key="1">
    <citation type="submission" date="2018-05" db="EMBL/GenBank/DDBJ databases">
        <title>Draft genome sequence of Stemphylium lycopersici strain CIDEFI 213.</title>
        <authorList>
            <person name="Medina R."/>
            <person name="Franco M.E.E."/>
            <person name="Lucentini C.G."/>
            <person name="Saparrat M.C.N."/>
            <person name="Balatti P.A."/>
        </authorList>
    </citation>
    <scope>NUCLEOTIDE SEQUENCE [LARGE SCALE GENOMIC DNA]</scope>
    <source>
        <strain evidence="9">CIDEFI 213</strain>
    </source>
</reference>
<evidence type="ECO:0000256" key="7">
    <source>
        <dbReference type="ARBA" id="ARBA00023235"/>
    </source>
</evidence>
<dbReference type="InterPro" id="IPR029045">
    <property type="entry name" value="ClpP/crotonase-like_dom_sf"/>
</dbReference>
<dbReference type="AlphaFoldDB" id="A0A364MVF4"/>
<dbReference type="FunFam" id="3.90.226.10:FF:000048">
    <property type="entry name" value="3,2-trans-enoyl-CoA isomerase"/>
    <property type="match status" value="1"/>
</dbReference>
<dbReference type="Pfam" id="PF00378">
    <property type="entry name" value="ECH_1"/>
    <property type="match status" value="2"/>
</dbReference>
<dbReference type="OrthoDB" id="448450at2759"/>
<dbReference type="EMBL" id="QGDH01000145">
    <property type="protein sequence ID" value="RAR04870.1"/>
    <property type="molecule type" value="Genomic_DNA"/>
</dbReference>
<evidence type="ECO:0000256" key="5">
    <source>
        <dbReference type="ARBA" id="ARBA00023026"/>
    </source>
</evidence>
<dbReference type="GO" id="GO:0006635">
    <property type="term" value="P:fatty acid beta-oxidation"/>
    <property type="evidence" value="ECO:0007669"/>
    <property type="project" value="TreeGrafter"/>
</dbReference>
<dbReference type="STRING" id="183478.A0A364MVF4"/>
<evidence type="ECO:0000256" key="2">
    <source>
        <dbReference type="ARBA" id="ARBA00004685"/>
    </source>
</evidence>
<evidence type="ECO:0000256" key="4">
    <source>
        <dbReference type="ARBA" id="ARBA00005254"/>
    </source>
</evidence>
<comment type="pathway">
    <text evidence="3">Lipid metabolism; fatty acid beta-oxidation.</text>
</comment>
<organism evidence="8 9">
    <name type="scientific">Stemphylium lycopersici</name>
    <name type="common">Tomato gray leaf spot disease fungus</name>
    <name type="synonym">Thyrospora lycopersici</name>
    <dbReference type="NCBI Taxonomy" id="183478"/>
    <lineage>
        <taxon>Eukaryota</taxon>
        <taxon>Fungi</taxon>
        <taxon>Dikarya</taxon>
        <taxon>Ascomycota</taxon>
        <taxon>Pezizomycotina</taxon>
        <taxon>Dothideomycetes</taxon>
        <taxon>Pleosporomycetidae</taxon>
        <taxon>Pleosporales</taxon>
        <taxon>Pleosporineae</taxon>
        <taxon>Pleosporaceae</taxon>
        <taxon>Stemphylium</taxon>
    </lineage>
</organism>
<dbReference type="GO" id="GO:0004165">
    <property type="term" value="F:delta(3)-delta(2)-enoyl-CoA isomerase activity"/>
    <property type="evidence" value="ECO:0007669"/>
    <property type="project" value="UniProtKB-ARBA"/>
</dbReference>
<comment type="caution">
    <text evidence="8">The sequence shown here is derived from an EMBL/GenBank/DDBJ whole genome shotgun (WGS) entry which is preliminary data.</text>
</comment>
<accession>A0A364MVF4</accession>
<proteinExistence type="inferred from homology"/>
<dbReference type="GO" id="GO:0005782">
    <property type="term" value="C:peroxisomal matrix"/>
    <property type="evidence" value="ECO:0007669"/>
    <property type="project" value="TreeGrafter"/>
</dbReference>
<evidence type="ECO:0000256" key="6">
    <source>
        <dbReference type="ARBA" id="ARBA00023140"/>
    </source>
</evidence>
<protein>
    <submittedName>
        <fullName evidence="8">Peroxisomal D3,D2-enoyl-CoA isomerase</fullName>
    </submittedName>
</protein>
<dbReference type="InterPro" id="IPR001753">
    <property type="entry name" value="Enoyl-CoA_hydra/iso"/>
</dbReference>
<keyword evidence="6" id="KW-0576">Peroxisome</keyword>
<keyword evidence="5" id="KW-0843">Virulence</keyword>
<comment type="similarity">
    <text evidence="4">Belongs to the enoyl-CoA hydratase/isomerase family.</text>
</comment>
<dbReference type="Proteomes" id="UP000249619">
    <property type="component" value="Unassembled WGS sequence"/>
</dbReference>
<name>A0A364MVF4_STELY</name>
<evidence type="ECO:0000256" key="3">
    <source>
        <dbReference type="ARBA" id="ARBA00005005"/>
    </source>
</evidence>
<dbReference type="PANTHER" id="PTHR43684:SF1">
    <property type="entry name" value="ENOYL-COA DELTA ISOMERASE 2"/>
    <property type="match status" value="1"/>
</dbReference>
<dbReference type="SUPFAM" id="SSF52096">
    <property type="entry name" value="ClpP/crotonase"/>
    <property type="match status" value="1"/>
</dbReference>
<evidence type="ECO:0000313" key="9">
    <source>
        <dbReference type="Proteomes" id="UP000249619"/>
    </source>
</evidence>
<dbReference type="Gene3D" id="3.90.226.10">
    <property type="entry name" value="2-enoyl-CoA Hydratase, Chain A, domain 1"/>
    <property type="match status" value="1"/>
</dbReference>